<proteinExistence type="predicted"/>
<geneLocation type="plasmid" evidence="1">
    <name>pAM373</name>
</geneLocation>
<dbReference type="AlphaFoldDB" id="Q9F1F2"/>
<name>Q9F1F2_ENTFL</name>
<organism evidence="1">
    <name type="scientific">Enterococcus faecalis</name>
    <name type="common">Streptococcus faecalis</name>
    <dbReference type="NCBI Taxonomy" id="1351"/>
    <lineage>
        <taxon>Bacteria</taxon>
        <taxon>Bacillati</taxon>
        <taxon>Bacillota</taxon>
        <taxon>Bacilli</taxon>
        <taxon>Lactobacillales</taxon>
        <taxon>Enterococcaceae</taxon>
        <taxon>Enterococcus</taxon>
    </lineage>
</organism>
<sequence length="93" mass="10366">MVGRGNLTMYRSTPTSQSLCGSPFILELLAFLLAFNDTLLASVPLPFHSYADKQGSGLLADYSVVKKKEFFFSLSEDRMFLFCLATLLETSKQ</sequence>
<dbReference type="EMBL" id="AE002565">
    <property type="protein sequence ID" value="AAG40455.1"/>
    <property type="molecule type" value="Genomic_DNA"/>
</dbReference>
<reference evidence="1" key="1">
    <citation type="journal article" date="2000" name="Mol. Microbiol.">
        <title>Enterococcus faecalis conjugative plasmid pAM373: complete nucleotide sequence and genetic analyses of sex pheromone response.</title>
        <authorList>
            <person name="De Boever E.H."/>
            <person name="Clewell D.B."/>
            <person name="Fraser C.M."/>
        </authorList>
    </citation>
    <scope>NUCLEOTIDE SEQUENCE [LARGE SCALE GENOMIC DNA]</scope>
    <source>
        <plasmid evidence="1">pAM373</plasmid>
    </source>
</reference>
<accession>Q9F1F2</accession>
<gene>
    <name evidence="1" type="primary">EP0044</name>
</gene>
<evidence type="ECO:0000313" key="1">
    <source>
        <dbReference type="EMBL" id="AAG40455.1"/>
    </source>
</evidence>
<protein>
    <submittedName>
        <fullName evidence="1">Uncharacterized protein</fullName>
    </submittedName>
</protein>
<keyword evidence="1" id="KW-0614">Plasmid</keyword>